<reference evidence="3 4" key="1">
    <citation type="submission" date="2019-02" db="EMBL/GenBank/DDBJ databases">
        <authorList>
            <person name="Li S.-H."/>
        </authorList>
    </citation>
    <scope>NUCLEOTIDE SEQUENCE [LARGE SCALE GENOMIC DNA]</scope>
    <source>
        <strain evidence="3 4">IMCC14385</strain>
    </source>
</reference>
<keyword evidence="1" id="KW-0802">TPR repeat</keyword>
<sequence>MSSFFSELKRRNVFRVAIAYLVLAWLVLQVTDLVAPPLGLPEWTMSMVIFLGSVGFPFALLFAWAFELTPEGLKRSEDVEPTESIAPHTGSRLKQVTTALLLSAVIILLLDRQLGLSERWQGEAALPEAGVEATVPPADESLSPDDGISLPRSIAVLPFVNMSDDASQEYFSDGISEELLNGLAKIRELRVAARTSSFAFKGKNQDISDIARQLKVDTVLEGSVRKAGQRVRITAQLINADDGYHLWSETYDRDLTDIFAVQDEISAAIVDALKIHLGTGPEMAVTRKTDVEAYNLVLQGRHSVRLRTKEGVEAGLEYYQRALEIDPDYAEAWAGLAIATSLMTANGLTDTPDDTYRLAQSYLDRAFALSPDLGDAHAGQALVYLNMERAEKGLESVDRALQINPSQGVLYLWKSHLLMQLLEWDKSLAVLEQAYLVDPLHPSIAVSRATRLADVGRGDEVLADLKPGSWMYYWIGLRVANSEARPASVYSLAEEGLAGDFNESQREIMRRLRFWAVYDGLYHDEYDLEDIPRHNAEMIQAGRDPQTVVARIGDRTFAELGEGDQHLLVFSLVRAQKCPDLVALLAPLRLELRHSDGIATSEHDEDAYAIELAWCLAETGERDRAHRLASRMMSSYRRSLDKGIPITWAGSSPVILSLAMGQPDEAFAYLEQLVATGTFSVRDFHVAPYFQAFAGRPEFEQLKAAVLHRANEQRAILGWPPRQDEGL</sequence>
<gene>
    <name evidence="3" type="ORF">EY643_17225</name>
</gene>
<evidence type="ECO:0008006" key="5">
    <source>
        <dbReference type="Google" id="ProtNLM"/>
    </source>
</evidence>
<dbReference type="Proteomes" id="UP000326287">
    <property type="component" value="Chromosome"/>
</dbReference>
<protein>
    <recommendedName>
        <fullName evidence="5">Tetratricopeptide repeat protein</fullName>
    </recommendedName>
</protein>
<dbReference type="Gene3D" id="3.40.50.10070">
    <property type="entry name" value="TolB, N-terminal domain"/>
    <property type="match status" value="1"/>
</dbReference>
<dbReference type="PANTHER" id="PTHR12558:SF13">
    <property type="entry name" value="CELL DIVISION CYCLE PROTEIN 27 HOMOLOG"/>
    <property type="match status" value="1"/>
</dbReference>
<evidence type="ECO:0000256" key="1">
    <source>
        <dbReference type="PROSITE-ProRule" id="PRU00339"/>
    </source>
</evidence>
<feature type="transmembrane region" description="Helical" evidence="2">
    <location>
        <begin position="93"/>
        <end position="110"/>
    </location>
</feature>
<name>A0A5P9NN60_9GAMM</name>
<accession>A0A5P9NN60</accession>
<dbReference type="RefSeq" id="WP_153240405.1">
    <property type="nucleotide sequence ID" value="NZ_CP036422.1"/>
</dbReference>
<keyword evidence="2" id="KW-1133">Transmembrane helix</keyword>
<dbReference type="PANTHER" id="PTHR12558">
    <property type="entry name" value="CELL DIVISION CYCLE 16,23,27"/>
    <property type="match status" value="1"/>
</dbReference>
<dbReference type="InterPro" id="IPR019734">
    <property type="entry name" value="TPR_rpt"/>
</dbReference>
<feature type="repeat" description="TPR" evidence="1">
    <location>
        <begin position="374"/>
        <end position="407"/>
    </location>
</feature>
<dbReference type="OrthoDB" id="7052061at2"/>
<keyword evidence="2" id="KW-0472">Membrane</keyword>
<evidence type="ECO:0000313" key="3">
    <source>
        <dbReference type="EMBL" id="QFU77260.1"/>
    </source>
</evidence>
<dbReference type="PROSITE" id="PS50005">
    <property type="entry name" value="TPR"/>
    <property type="match status" value="1"/>
</dbReference>
<keyword evidence="2" id="KW-0812">Transmembrane</keyword>
<dbReference type="InterPro" id="IPR011990">
    <property type="entry name" value="TPR-like_helical_dom_sf"/>
</dbReference>
<organism evidence="3 4">
    <name type="scientific">Halioglobus maricola</name>
    <dbReference type="NCBI Taxonomy" id="2601894"/>
    <lineage>
        <taxon>Bacteria</taxon>
        <taxon>Pseudomonadati</taxon>
        <taxon>Pseudomonadota</taxon>
        <taxon>Gammaproteobacteria</taxon>
        <taxon>Cellvibrionales</taxon>
        <taxon>Halieaceae</taxon>
        <taxon>Halioglobus</taxon>
    </lineage>
</organism>
<dbReference type="Gene3D" id="1.25.40.10">
    <property type="entry name" value="Tetratricopeptide repeat domain"/>
    <property type="match status" value="1"/>
</dbReference>
<dbReference type="AlphaFoldDB" id="A0A5P9NN60"/>
<evidence type="ECO:0000313" key="4">
    <source>
        <dbReference type="Proteomes" id="UP000326287"/>
    </source>
</evidence>
<feature type="transmembrane region" description="Helical" evidence="2">
    <location>
        <begin position="12"/>
        <end position="31"/>
    </location>
</feature>
<dbReference type="EMBL" id="CP036422">
    <property type="protein sequence ID" value="QFU77260.1"/>
    <property type="molecule type" value="Genomic_DNA"/>
</dbReference>
<keyword evidence="4" id="KW-1185">Reference proteome</keyword>
<dbReference type="KEGG" id="halc:EY643_17225"/>
<evidence type="ECO:0000256" key="2">
    <source>
        <dbReference type="SAM" id="Phobius"/>
    </source>
</evidence>
<feature type="transmembrane region" description="Helical" evidence="2">
    <location>
        <begin position="43"/>
        <end position="66"/>
    </location>
</feature>
<proteinExistence type="predicted"/>
<dbReference type="SUPFAM" id="SSF48452">
    <property type="entry name" value="TPR-like"/>
    <property type="match status" value="1"/>
</dbReference>
<dbReference type="GO" id="GO:0051301">
    <property type="term" value="P:cell division"/>
    <property type="evidence" value="ECO:0007669"/>
    <property type="project" value="TreeGrafter"/>
</dbReference>